<dbReference type="Pfam" id="PF05175">
    <property type="entry name" value="MTS"/>
    <property type="match status" value="1"/>
</dbReference>
<sequence>MTVTRDGFLGGRVTLAQPARGFRAGSDAVLLAAACPARPGETVLDLGCGVGAAMYCLGARVQGLRLTGVERDAEAARLARANGPAEVIEGSVLDLPPALRLGFDHVICNPPYFGATTAPAADPARAAALREAAPGDLARWIDVACRRAGPKGSVTFVARADRLADLLGAMAPRLGGLRVLPVAGRAGVEAGRVIVRGQKGARAPLSLLAPFVMHAGAAHESDRDSHTPQAQAVLRDGQALDLG</sequence>
<dbReference type="SUPFAM" id="SSF53335">
    <property type="entry name" value="S-adenosyl-L-methionine-dependent methyltransferases"/>
    <property type="match status" value="1"/>
</dbReference>
<dbReference type="RefSeq" id="WP_279966457.1">
    <property type="nucleotide sequence ID" value="NZ_CP122537.1"/>
</dbReference>
<keyword evidence="5" id="KW-1185">Reference proteome</keyword>
<dbReference type="PANTHER" id="PTHR47739">
    <property type="entry name" value="TRNA1(VAL) (ADENINE(37)-N6)-METHYLTRANSFERASE"/>
    <property type="match status" value="1"/>
</dbReference>
<evidence type="ECO:0000256" key="1">
    <source>
        <dbReference type="ARBA" id="ARBA00022603"/>
    </source>
</evidence>
<keyword evidence="2" id="KW-0949">S-adenosyl-L-methionine</keyword>
<dbReference type="InterPro" id="IPR029063">
    <property type="entry name" value="SAM-dependent_MTases_sf"/>
</dbReference>
<gene>
    <name evidence="4" type="ORF">P8627_04675</name>
</gene>
<dbReference type="PANTHER" id="PTHR47739:SF1">
    <property type="entry name" value="TRNA1(VAL) (ADENINE(37)-N6)-METHYLTRANSFERASE"/>
    <property type="match status" value="1"/>
</dbReference>
<dbReference type="EMBL" id="CP122537">
    <property type="protein sequence ID" value="WGH79564.1"/>
    <property type="molecule type" value="Genomic_DNA"/>
</dbReference>
<dbReference type="PROSITE" id="PS00092">
    <property type="entry name" value="N6_MTASE"/>
    <property type="match status" value="1"/>
</dbReference>
<dbReference type="InterPro" id="IPR002052">
    <property type="entry name" value="DNA_methylase_N6_adenine_CS"/>
</dbReference>
<organism evidence="4 5">
    <name type="scientific">Jannaschia ovalis</name>
    <dbReference type="NCBI Taxonomy" id="3038773"/>
    <lineage>
        <taxon>Bacteria</taxon>
        <taxon>Pseudomonadati</taxon>
        <taxon>Pseudomonadota</taxon>
        <taxon>Alphaproteobacteria</taxon>
        <taxon>Rhodobacterales</taxon>
        <taxon>Roseobacteraceae</taxon>
        <taxon>Jannaschia</taxon>
    </lineage>
</organism>
<proteinExistence type="predicted"/>
<dbReference type="Proteomes" id="UP001243420">
    <property type="component" value="Chromosome"/>
</dbReference>
<accession>A0ABY8LE28</accession>
<evidence type="ECO:0000256" key="2">
    <source>
        <dbReference type="ARBA" id="ARBA00022691"/>
    </source>
</evidence>
<reference evidence="4 5" key="1">
    <citation type="submission" date="2023-04" db="EMBL/GenBank/DDBJ databases">
        <title>Jannaschia ovalis sp. nov., a marine bacterium isolated from sea tidal flat.</title>
        <authorList>
            <person name="Kwon D.Y."/>
            <person name="Kim J.-J."/>
        </authorList>
    </citation>
    <scope>NUCLEOTIDE SEQUENCE [LARGE SCALE GENOMIC DNA]</scope>
    <source>
        <strain evidence="4 5">GRR-S6-38</strain>
    </source>
</reference>
<evidence type="ECO:0000259" key="3">
    <source>
        <dbReference type="Pfam" id="PF05175"/>
    </source>
</evidence>
<evidence type="ECO:0000313" key="4">
    <source>
        <dbReference type="EMBL" id="WGH79564.1"/>
    </source>
</evidence>
<dbReference type="InterPro" id="IPR007848">
    <property type="entry name" value="Small_mtfrase_dom"/>
</dbReference>
<name>A0ABY8LE28_9RHOB</name>
<keyword evidence="1 4" id="KW-0808">Transferase</keyword>
<feature type="domain" description="Methyltransferase small" evidence="3">
    <location>
        <begin position="30"/>
        <end position="113"/>
    </location>
</feature>
<keyword evidence="1 4" id="KW-0489">Methyltransferase</keyword>
<dbReference type="GO" id="GO:0032259">
    <property type="term" value="P:methylation"/>
    <property type="evidence" value="ECO:0007669"/>
    <property type="project" value="UniProtKB-KW"/>
</dbReference>
<dbReference type="InterPro" id="IPR050210">
    <property type="entry name" value="tRNA_Adenine-N(6)_MTase"/>
</dbReference>
<dbReference type="Gene3D" id="3.40.50.150">
    <property type="entry name" value="Vaccinia Virus protein VP39"/>
    <property type="match status" value="1"/>
</dbReference>
<protein>
    <submittedName>
        <fullName evidence="4">Methyltransferase</fullName>
    </submittedName>
</protein>
<dbReference type="CDD" id="cd02440">
    <property type="entry name" value="AdoMet_MTases"/>
    <property type="match status" value="1"/>
</dbReference>
<evidence type="ECO:0000313" key="5">
    <source>
        <dbReference type="Proteomes" id="UP001243420"/>
    </source>
</evidence>
<dbReference type="GO" id="GO:0008168">
    <property type="term" value="F:methyltransferase activity"/>
    <property type="evidence" value="ECO:0007669"/>
    <property type="project" value="UniProtKB-KW"/>
</dbReference>